<reference evidence="2 3" key="1">
    <citation type="submission" date="2009-02" db="EMBL/GenBank/DDBJ databases">
        <title>Sequencing of the draft genome and assembly of Dethiobacter alkaliphilus AHT 1.</title>
        <authorList>
            <consortium name="US DOE Joint Genome Institute (JGI-PGF)"/>
            <person name="Lucas S."/>
            <person name="Copeland A."/>
            <person name="Lapidus A."/>
            <person name="Glavina del Rio T."/>
            <person name="Dalin E."/>
            <person name="Tice H."/>
            <person name="Bruce D."/>
            <person name="Goodwin L."/>
            <person name="Pitluck S."/>
            <person name="Larimer F."/>
            <person name="Land M.L."/>
            <person name="Hauser L."/>
            <person name="Muyzer G."/>
        </authorList>
    </citation>
    <scope>NUCLEOTIDE SEQUENCE [LARGE SCALE GENOMIC DNA]</scope>
    <source>
        <strain evidence="2 3">AHT 1</strain>
    </source>
</reference>
<dbReference type="AlphaFoldDB" id="C0GJR9"/>
<protein>
    <recommendedName>
        <fullName evidence="1">Glycosyltransferase subfamily 4-like N-terminal domain-containing protein</fullName>
    </recommendedName>
</protein>
<name>C0GJR9_DETAL</name>
<dbReference type="EMBL" id="ACJM01000018">
    <property type="protein sequence ID" value="EEG76377.1"/>
    <property type="molecule type" value="Genomic_DNA"/>
</dbReference>
<dbReference type="Proteomes" id="UP000006443">
    <property type="component" value="Unassembled WGS sequence"/>
</dbReference>
<dbReference type="STRING" id="555088.DealDRAFT_2722"/>
<evidence type="ECO:0000313" key="2">
    <source>
        <dbReference type="EMBL" id="EEG76377.1"/>
    </source>
</evidence>
<gene>
    <name evidence="2" type="ORF">DealDRAFT_2722</name>
</gene>
<dbReference type="eggNOG" id="COG0438">
    <property type="taxonomic scope" value="Bacteria"/>
</dbReference>
<dbReference type="SUPFAM" id="SSF53756">
    <property type="entry name" value="UDP-Glycosyltransferase/glycogen phosphorylase"/>
    <property type="match status" value="1"/>
</dbReference>
<keyword evidence="3" id="KW-1185">Reference proteome</keyword>
<dbReference type="Gene3D" id="3.40.50.2000">
    <property type="entry name" value="Glycogen Phosphorylase B"/>
    <property type="match status" value="2"/>
</dbReference>
<dbReference type="Pfam" id="PF13439">
    <property type="entry name" value="Glyco_transf_4"/>
    <property type="match status" value="1"/>
</dbReference>
<dbReference type="RefSeq" id="WP_008518415.1">
    <property type="nucleotide sequence ID" value="NZ_ACJM01000018.1"/>
</dbReference>
<comment type="caution">
    <text evidence="2">The sequence shown here is derived from an EMBL/GenBank/DDBJ whole genome shotgun (WGS) entry which is preliminary data.</text>
</comment>
<evidence type="ECO:0000313" key="3">
    <source>
        <dbReference type="Proteomes" id="UP000006443"/>
    </source>
</evidence>
<accession>C0GJR9</accession>
<proteinExistence type="predicted"/>
<organism evidence="2 3">
    <name type="scientific">Dethiobacter alkaliphilus AHT 1</name>
    <dbReference type="NCBI Taxonomy" id="555088"/>
    <lineage>
        <taxon>Bacteria</taxon>
        <taxon>Bacillati</taxon>
        <taxon>Bacillota</taxon>
        <taxon>Dethiobacteria</taxon>
        <taxon>Dethiobacterales</taxon>
        <taxon>Dethiobacteraceae</taxon>
        <taxon>Dethiobacter</taxon>
    </lineage>
</organism>
<evidence type="ECO:0000259" key="1">
    <source>
        <dbReference type="Pfam" id="PF13439"/>
    </source>
</evidence>
<feature type="domain" description="Glycosyltransferase subfamily 4-like N-terminal" evidence="1">
    <location>
        <begin position="12"/>
        <end position="152"/>
    </location>
</feature>
<dbReference type="CDD" id="cd03801">
    <property type="entry name" value="GT4_PimA-like"/>
    <property type="match status" value="1"/>
</dbReference>
<dbReference type="InterPro" id="IPR028098">
    <property type="entry name" value="Glyco_trans_4-like_N"/>
</dbReference>
<sequence>MNVLHLNRFLSSGQTKQVFSLIREQRNLGINAQLIMDGNPTYQTLSRYKHDLDNLDARIIRSGDVTTLKEYAKEFSPTLIHAHCSPTYSLACNLANKLQIPFTITCYESANRQEYHYLQEAAIIFCTSAKIANKLKKFSAKTIILPHAVDLQELRPGEKNDPVKIVLFFQVEPAKQKAYDHFCKAVDLLEGVEFFVAANKKPKSSTARFLGWPDDTADLLASSDIVVGTGRVAIEGLATGNAVLILGRTFQGLLQPEKAAQKLPDVSGLSGADACYKNIFYDLAKLTQNQIYLRQLQQQGRKLAEKQFCNTKLTRRMIDVYKNVVHNNEIK</sequence>